<dbReference type="NCBIfam" id="TIGR01197">
    <property type="entry name" value="nramp"/>
    <property type="match status" value="1"/>
</dbReference>
<proteinExistence type="inferred from homology"/>
<evidence type="ECO:0000313" key="6">
    <source>
        <dbReference type="EMBL" id="CAB5374468.1"/>
    </source>
</evidence>
<dbReference type="AlphaFoldDB" id="A0A915ZH56"/>
<dbReference type="NCBIfam" id="NF037982">
    <property type="entry name" value="Nramp_1"/>
    <property type="match status" value="1"/>
</dbReference>
<dbReference type="Proteomes" id="UP000684084">
    <property type="component" value="Unassembled WGS sequence"/>
</dbReference>
<dbReference type="GO" id="GO:0030026">
    <property type="term" value="P:intracellular manganese ion homeostasis"/>
    <property type="evidence" value="ECO:0007669"/>
    <property type="project" value="TreeGrafter"/>
</dbReference>
<feature type="transmembrane region" description="Helical" evidence="5">
    <location>
        <begin position="513"/>
        <end position="532"/>
    </location>
</feature>
<evidence type="ECO:0000256" key="2">
    <source>
        <dbReference type="ARBA" id="ARBA00022692"/>
    </source>
</evidence>
<dbReference type="Pfam" id="PF01566">
    <property type="entry name" value="Nramp"/>
    <property type="match status" value="1"/>
</dbReference>
<dbReference type="OrthoDB" id="409173at2759"/>
<dbReference type="PANTHER" id="PTHR11706">
    <property type="entry name" value="SOLUTE CARRIER PROTEIN FAMILY 11 MEMBER"/>
    <property type="match status" value="1"/>
</dbReference>
<dbReference type="GO" id="GO:0005886">
    <property type="term" value="C:plasma membrane"/>
    <property type="evidence" value="ECO:0007669"/>
    <property type="project" value="TreeGrafter"/>
</dbReference>
<feature type="transmembrane region" description="Helical" evidence="5">
    <location>
        <begin position="282"/>
        <end position="303"/>
    </location>
</feature>
<comment type="subcellular location">
    <subcellularLocation>
        <location evidence="1">Membrane</location>
        <topology evidence="1">Multi-pass membrane protein</topology>
    </subcellularLocation>
</comment>
<dbReference type="GO" id="GO:0015086">
    <property type="term" value="F:cadmium ion transmembrane transporter activity"/>
    <property type="evidence" value="ECO:0007669"/>
    <property type="project" value="TreeGrafter"/>
</dbReference>
<evidence type="ECO:0000256" key="4">
    <source>
        <dbReference type="ARBA" id="ARBA00023136"/>
    </source>
</evidence>
<evidence type="ECO:0000256" key="1">
    <source>
        <dbReference type="ARBA" id="ARBA00004141"/>
    </source>
</evidence>
<dbReference type="PANTHER" id="PTHR11706:SF101">
    <property type="entry name" value="MANGANESE TRANSPORTER SMF1"/>
    <property type="match status" value="1"/>
</dbReference>
<sequence length="603" mass="66980">MGSPKTVLHSPNISPIVACNNLHEFHFGKLRPSYSVFKVQLTFALSFRGNIRPQIYGSTTKREIEIFFTIMNYPTKDSLVVSQLQEYDFNSNISNNSLNDPTRNLGSVKDEKFDVATKDNVKVKKNQNVKDKLSTFLANFKKFLGFVGPGYVIAVGYLDPGNWATDLTGGSRFGYSLLFIIFCSNLFAMLLQSLSIKLGVVTGMDLAQACKHFFPKYLNYFLYALCECAIIATDLAEVIGSAIALKMLFNLPLPWGVAITALDVMIILFVYRDNSMKASRILESLVMLLVGAVGICFLLELVYSQPNSTDVLKGYLPSPGIFTNAEQLYIAIGIIGATVMPHNLYLHSHLVKVRKDQELENNNHKIGQDIGTDIKTFKSIITKLMNLSVIDSSVALTFALFVNSSILIVAASNFYYKNSQENVATLFDAHALLTRYLGTPAGTIFALALLIAGQSSTLTATIAGQIVMEGFMGWKIRAWVRRLLTRMFAIVPAMIIAIVSGENGLNDTLVASQVALSIQLPFAVIPLVYFTSSKKCMKVNVRDAFKKVETNDDDLRVEENNNNKNDDDDDDTRITIEQKESSPYVIFRNTMERLKVLCKGGEF</sequence>
<dbReference type="EMBL" id="CAGKOT010000033">
    <property type="protein sequence ID" value="CAB5374468.1"/>
    <property type="molecule type" value="Genomic_DNA"/>
</dbReference>
<feature type="transmembrane region" description="Helical" evidence="5">
    <location>
        <begin position="220"/>
        <end position="245"/>
    </location>
</feature>
<dbReference type="HAMAP" id="MF_00221">
    <property type="entry name" value="NRAMP"/>
    <property type="match status" value="1"/>
</dbReference>
<feature type="transmembrane region" description="Helical" evidence="5">
    <location>
        <begin position="328"/>
        <end position="346"/>
    </location>
</feature>
<evidence type="ECO:0000256" key="3">
    <source>
        <dbReference type="ARBA" id="ARBA00022989"/>
    </source>
</evidence>
<dbReference type="InterPro" id="IPR001046">
    <property type="entry name" value="NRAMP_fam"/>
</dbReference>
<dbReference type="GO" id="GO:0005384">
    <property type="term" value="F:manganese ion transmembrane transporter activity"/>
    <property type="evidence" value="ECO:0007669"/>
    <property type="project" value="TreeGrafter"/>
</dbReference>
<evidence type="ECO:0008006" key="8">
    <source>
        <dbReference type="Google" id="ProtNLM"/>
    </source>
</evidence>
<keyword evidence="4 5" id="KW-0472">Membrane</keyword>
<feature type="transmembrane region" description="Helical" evidence="5">
    <location>
        <begin position="483"/>
        <end position="501"/>
    </location>
</feature>
<keyword evidence="3 5" id="KW-1133">Transmembrane helix</keyword>
<comment type="caution">
    <text evidence="6">The sequence shown here is derived from an EMBL/GenBank/DDBJ whole genome shotgun (WGS) entry which is preliminary data.</text>
</comment>
<feature type="transmembrane region" description="Helical" evidence="5">
    <location>
        <begin position="178"/>
        <end position="200"/>
    </location>
</feature>
<gene>
    <name evidence="6" type="ORF">CHRIB12_LOCUS14459</name>
</gene>
<name>A0A915ZH56_9GLOM</name>
<evidence type="ECO:0000256" key="5">
    <source>
        <dbReference type="SAM" id="Phobius"/>
    </source>
</evidence>
<keyword evidence="2 5" id="KW-0812">Transmembrane</keyword>
<reference evidence="6" key="1">
    <citation type="submission" date="2020-05" db="EMBL/GenBank/DDBJ databases">
        <authorList>
            <person name="Rincon C."/>
            <person name="Sanders R I."/>
            <person name="Robbins C."/>
            <person name="Chaturvedi A."/>
        </authorList>
    </citation>
    <scope>NUCLEOTIDE SEQUENCE</scope>
    <source>
        <strain evidence="6">CHB12</strain>
    </source>
</reference>
<feature type="transmembrane region" description="Helical" evidence="5">
    <location>
        <begin position="393"/>
        <end position="416"/>
    </location>
</feature>
<dbReference type="NCBIfam" id="NF001923">
    <property type="entry name" value="PRK00701.1"/>
    <property type="match status" value="1"/>
</dbReference>
<accession>A0A915ZH56</accession>
<dbReference type="GO" id="GO:0034755">
    <property type="term" value="P:iron ion transmembrane transport"/>
    <property type="evidence" value="ECO:0007669"/>
    <property type="project" value="TreeGrafter"/>
</dbReference>
<feature type="transmembrane region" description="Helical" evidence="5">
    <location>
        <begin position="251"/>
        <end position="270"/>
    </location>
</feature>
<evidence type="ECO:0000313" key="7">
    <source>
        <dbReference type="Proteomes" id="UP000684084"/>
    </source>
</evidence>
<feature type="transmembrane region" description="Helical" evidence="5">
    <location>
        <begin position="140"/>
        <end position="158"/>
    </location>
</feature>
<protein>
    <recommendedName>
        <fullName evidence="8">Natural resistance-associated macrophage protein</fullName>
    </recommendedName>
</protein>
<feature type="transmembrane region" description="Helical" evidence="5">
    <location>
        <begin position="436"/>
        <end position="462"/>
    </location>
</feature>
<dbReference type="VEuPathDB" id="FungiDB:RhiirFUN_015725"/>
<organism evidence="6 7">
    <name type="scientific">Rhizophagus irregularis</name>
    <dbReference type="NCBI Taxonomy" id="588596"/>
    <lineage>
        <taxon>Eukaryota</taxon>
        <taxon>Fungi</taxon>
        <taxon>Fungi incertae sedis</taxon>
        <taxon>Mucoromycota</taxon>
        <taxon>Glomeromycotina</taxon>
        <taxon>Glomeromycetes</taxon>
        <taxon>Glomerales</taxon>
        <taxon>Glomeraceae</taxon>
        <taxon>Rhizophagus</taxon>
    </lineage>
</organism>